<evidence type="ECO:0000313" key="3">
    <source>
        <dbReference type="EMBL" id="CAF4200717.1"/>
    </source>
</evidence>
<dbReference type="Gene3D" id="3.30.70.270">
    <property type="match status" value="1"/>
</dbReference>
<gene>
    <name evidence="2" type="ORF">OVA965_LOCUS32674</name>
    <name evidence="3" type="ORF">TMI583_LOCUS33542</name>
</gene>
<feature type="domain" description="Reverse transcriptase" evidence="1">
    <location>
        <begin position="294"/>
        <end position="425"/>
    </location>
</feature>
<dbReference type="SUPFAM" id="SSF50630">
    <property type="entry name" value="Acid proteases"/>
    <property type="match status" value="1"/>
</dbReference>
<dbReference type="Gene3D" id="3.10.10.10">
    <property type="entry name" value="HIV Type 1 Reverse Transcriptase, subunit A, domain 1"/>
    <property type="match status" value="1"/>
</dbReference>
<organism evidence="2 4">
    <name type="scientific">Didymodactylos carnosus</name>
    <dbReference type="NCBI Taxonomy" id="1234261"/>
    <lineage>
        <taxon>Eukaryota</taxon>
        <taxon>Metazoa</taxon>
        <taxon>Spiralia</taxon>
        <taxon>Gnathifera</taxon>
        <taxon>Rotifera</taxon>
        <taxon>Eurotatoria</taxon>
        <taxon>Bdelloidea</taxon>
        <taxon>Philodinida</taxon>
        <taxon>Philodinidae</taxon>
        <taxon>Didymodactylos</taxon>
    </lineage>
</organism>
<dbReference type="Proteomes" id="UP000682733">
    <property type="component" value="Unassembled WGS sequence"/>
</dbReference>
<dbReference type="Pfam" id="PF13975">
    <property type="entry name" value="gag-asp_proteas"/>
    <property type="match status" value="1"/>
</dbReference>
<accession>A0A8S2F9P4</accession>
<dbReference type="InterPro" id="IPR043128">
    <property type="entry name" value="Rev_trsase/Diguanyl_cyclase"/>
</dbReference>
<dbReference type="Proteomes" id="UP000677228">
    <property type="component" value="Unassembled WGS sequence"/>
</dbReference>
<comment type="caution">
    <text evidence="2">The sequence shown here is derived from an EMBL/GenBank/DDBJ whole genome shotgun (WGS) entry which is preliminary data.</text>
</comment>
<dbReference type="Gene3D" id="2.40.70.10">
    <property type="entry name" value="Acid Proteases"/>
    <property type="match status" value="1"/>
</dbReference>
<dbReference type="PANTHER" id="PTHR24559:SF444">
    <property type="entry name" value="REVERSE TRANSCRIPTASE DOMAIN-CONTAINING PROTEIN"/>
    <property type="match status" value="1"/>
</dbReference>
<proteinExistence type="predicted"/>
<dbReference type="AlphaFoldDB" id="A0A8S2F9P4"/>
<evidence type="ECO:0000313" key="4">
    <source>
        <dbReference type="Proteomes" id="UP000677228"/>
    </source>
</evidence>
<dbReference type="EMBL" id="CAJNOK010025678">
    <property type="protein sequence ID" value="CAF1393138.1"/>
    <property type="molecule type" value="Genomic_DNA"/>
</dbReference>
<dbReference type="CDD" id="cd00303">
    <property type="entry name" value="retropepsin_like"/>
    <property type="match status" value="1"/>
</dbReference>
<dbReference type="InterPro" id="IPR021109">
    <property type="entry name" value="Peptidase_aspartic_dom_sf"/>
</dbReference>
<evidence type="ECO:0000259" key="1">
    <source>
        <dbReference type="PROSITE" id="PS50878"/>
    </source>
</evidence>
<name>A0A8S2F9P4_9BILA</name>
<protein>
    <recommendedName>
        <fullName evidence="1">Reverse transcriptase domain-containing protein</fullName>
    </recommendedName>
</protein>
<sequence>MINTGATHSIITEKTLRRTKYRKFITNRNLQLFMGDGYSPLEAIGVVDLDIKINSTLTTISAFVVKHLSADCLLGMDYINKYKLKLDMAEHTISIRTNQTTTTISINQQPEELRLPVRLINSVIIPPLQEVSVLVSAGISSASVLFKPSFNLKRQVPLLMCNSILAVERHTTSVPLYNPSHYAQYLSKGIILGTIRFPPDHNISLQVDNIPVSDNCELNILRLLAHIQDETQHSKVKSVLLQRRKPFDNSKSTIATTTLYHTIPTTGHHPFASKPFPLYGEKRQELKKLLDELQLYGHIRRSDSHYAAPAILVEKKDKKYRLVVDYRQLNSVTIKDPFPLPRMEDTLQELGQGYRYFSKLDLKSGFFQFTIDEKDRHKTAFTTSFGVFEFTVLPQGLKNSPPSFQRIMSRILEPCRPYCIVYIDD</sequence>
<dbReference type="SUPFAM" id="SSF56672">
    <property type="entry name" value="DNA/RNA polymerases"/>
    <property type="match status" value="1"/>
</dbReference>
<reference evidence="2" key="1">
    <citation type="submission" date="2021-02" db="EMBL/GenBank/DDBJ databases">
        <authorList>
            <person name="Nowell W R."/>
        </authorList>
    </citation>
    <scope>NUCLEOTIDE SEQUENCE</scope>
</reference>
<evidence type="ECO:0000313" key="2">
    <source>
        <dbReference type="EMBL" id="CAF1393138.1"/>
    </source>
</evidence>
<dbReference type="PANTHER" id="PTHR24559">
    <property type="entry name" value="TRANSPOSON TY3-I GAG-POL POLYPROTEIN"/>
    <property type="match status" value="1"/>
</dbReference>
<dbReference type="Pfam" id="PF00078">
    <property type="entry name" value="RVT_1"/>
    <property type="match status" value="1"/>
</dbReference>
<feature type="non-terminal residue" evidence="2">
    <location>
        <position position="425"/>
    </location>
</feature>
<dbReference type="CDD" id="cd01647">
    <property type="entry name" value="RT_LTR"/>
    <property type="match status" value="1"/>
</dbReference>
<dbReference type="InterPro" id="IPR053134">
    <property type="entry name" value="RNA-dir_DNA_polymerase"/>
</dbReference>
<dbReference type="EMBL" id="CAJOBA010047394">
    <property type="protein sequence ID" value="CAF4200717.1"/>
    <property type="molecule type" value="Genomic_DNA"/>
</dbReference>
<dbReference type="PROSITE" id="PS50878">
    <property type="entry name" value="RT_POL"/>
    <property type="match status" value="1"/>
</dbReference>
<dbReference type="InterPro" id="IPR043502">
    <property type="entry name" value="DNA/RNA_pol_sf"/>
</dbReference>
<dbReference type="InterPro" id="IPR000477">
    <property type="entry name" value="RT_dom"/>
</dbReference>